<dbReference type="AlphaFoldDB" id="A0A838ZTW0"/>
<protein>
    <submittedName>
        <fullName evidence="3">Outer membrane beta-barrel protein</fullName>
    </submittedName>
</protein>
<feature type="domain" description="Outer membrane protein beta-barrel" evidence="2">
    <location>
        <begin position="34"/>
        <end position="150"/>
    </location>
</feature>
<organism evidence="3 4">
    <name type="scientific">Moheibacter lacus</name>
    <dbReference type="NCBI Taxonomy" id="2745851"/>
    <lineage>
        <taxon>Bacteria</taxon>
        <taxon>Pseudomonadati</taxon>
        <taxon>Bacteroidota</taxon>
        <taxon>Flavobacteriia</taxon>
        <taxon>Flavobacteriales</taxon>
        <taxon>Weeksellaceae</taxon>
        <taxon>Moheibacter</taxon>
    </lineage>
</organism>
<dbReference type="InterPro" id="IPR027385">
    <property type="entry name" value="Beta-barrel_OMP"/>
</dbReference>
<reference evidence="3 4" key="1">
    <citation type="submission" date="2020-07" db="EMBL/GenBank/DDBJ databases">
        <title>Moheibacter lacus sp. nov., a member of the family Flavobacteriaceae isolated from freshwater lake sediment.</title>
        <authorList>
            <person name="Liu Y."/>
        </authorList>
    </citation>
    <scope>NUCLEOTIDE SEQUENCE [LARGE SCALE GENOMIC DNA]</scope>
    <source>
        <strain evidence="3 4">BDHS18</strain>
    </source>
</reference>
<keyword evidence="1" id="KW-0732">Signal</keyword>
<sequence>MKKNLSIFILTITISIGVQAQEDIRIGALVGYGSEIESFGVGVNAEFPVMKNLTVSPSFVFYLPKDDDFIKTNVFEFNANANYYFLTTDALGVYGLAGVNYSHVKTDIDFGILGDGSTSEGKVGLNIGAGTNFNLGGRILPFAEVKYILSDFDQFVIAAGVKFNL</sequence>
<dbReference type="SUPFAM" id="SSF56925">
    <property type="entry name" value="OMPA-like"/>
    <property type="match status" value="1"/>
</dbReference>
<accession>A0A838ZTW0</accession>
<comment type="caution">
    <text evidence="3">The sequence shown here is derived from an EMBL/GenBank/DDBJ whole genome shotgun (WGS) entry which is preliminary data.</text>
</comment>
<dbReference type="Gene3D" id="2.40.160.20">
    <property type="match status" value="1"/>
</dbReference>
<evidence type="ECO:0000313" key="3">
    <source>
        <dbReference type="EMBL" id="MBA5630402.1"/>
    </source>
</evidence>
<dbReference type="InterPro" id="IPR011250">
    <property type="entry name" value="OMP/PagP_B-barrel"/>
</dbReference>
<evidence type="ECO:0000256" key="1">
    <source>
        <dbReference type="ARBA" id="ARBA00022729"/>
    </source>
</evidence>
<dbReference type="EMBL" id="JACDZE010000004">
    <property type="protein sequence ID" value="MBA5630402.1"/>
    <property type="molecule type" value="Genomic_DNA"/>
</dbReference>
<dbReference type="Proteomes" id="UP000552241">
    <property type="component" value="Unassembled WGS sequence"/>
</dbReference>
<name>A0A838ZTW0_9FLAO</name>
<proteinExistence type="predicted"/>
<dbReference type="RefSeq" id="WP_182043999.1">
    <property type="nucleotide sequence ID" value="NZ_JACDZE010000004.1"/>
</dbReference>
<gene>
    <name evidence="3" type="ORF">HU137_11520</name>
</gene>
<dbReference type="Pfam" id="PF13505">
    <property type="entry name" value="OMP_b-brl"/>
    <property type="match status" value="1"/>
</dbReference>
<keyword evidence="4" id="KW-1185">Reference proteome</keyword>
<evidence type="ECO:0000259" key="2">
    <source>
        <dbReference type="Pfam" id="PF13505"/>
    </source>
</evidence>
<evidence type="ECO:0000313" key="4">
    <source>
        <dbReference type="Proteomes" id="UP000552241"/>
    </source>
</evidence>